<sequence length="94" mass="10821">MNDASPQKDEVSSQCSSSRSLDWLLLKETNSEDEIDEILQTKIPYNSIRSSHSKTNCKLRPIAKIDKHKMQQEIRKCKALRWSVSSYTLCANFS</sequence>
<organism evidence="1 2">
    <name type="scientific">Brachionus calyciflorus</name>
    <dbReference type="NCBI Taxonomy" id="104777"/>
    <lineage>
        <taxon>Eukaryota</taxon>
        <taxon>Metazoa</taxon>
        <taxon>Spiralia</taxon>
        <taxon>Gnathifera</taxon>
        <taxon>Rotifera</taxon>
        <taxon>Eurotatoria</taxon>
        <taxon>Monogononta</taxon>
        <taxon>Pseudotrocha</taxon>
        <taxon>Ploima</taxon>
        <taxon>Brachionidae</taxon>
        <taxon>Brachionus</taxon>
    </lineage>
</organism>
<evidence type="ECO:0000313" key="2">
    <source>
        <dbReference type="Proteomes" id="UP000663879"/>
    </source>
</evidence>
<gene>
    <name evidence="1" type="ORF">OXX778_LOCUS20390</name>
</gene>
<comment type="caution">
    <text evidence="1">The sequence shown here is derived from an EMBL/GenBank/DDBJ whole genome shotgun (WGS) entry which is preliminary data.</text>
</comment>
<reference evidence="1" key="1">
    <citation type="submission" date="2021-02" db="EMBL/GenBank/DDBJ databases">
        <authorList>
            <person name="Nowell W R."/>
        </authorList>
    </citation>
    <scope>NUCLEOTIDE SEQUENCE</scope>
    <source>
        <strain evidence="1">Ploen Becks lab</strain>
    </source>
</reference>
<dbReference type="EMBL" id="CAJNOC010006752">
    <property type="protein sequence ID" value="CAF1085177.1"/>
    <property type="molecule type" value="Genomic_DNA"/>
</dbReference>
<keyword evidence="2" id="KW-1185">Reference proteome</keyword>
<evidence type="ECO:0000313" key="1">
    <source>
        <dbReference type="EMBL" id="CAF1085177.1"/>
    </source>
</evidence>
<accession>A0A814N0B8</accession>
<dbReference type="Proteomes" id="UP000663879">
    <property type="component" value="Unassembled WGS sequence"/>
</dbReference>
<proteinExistence type="predicted"/>
<protein>
    <submittedName>
        <fullName evidence="1">Uncharacterized protein</fullName>
    </submittedName>
</protein>
<dbReference type="OrthoDB" id="10518750at2759"/>
<name>A0A814N0B8_9BILA</name>
<dbReference type="AlphaFoldDB" id="A0A814N0B8"/>